<gene>
    <name evidence="8" type="ORF">JOC95_000374</name>
</gene>
<dbReference type="RefSeq" id="WP_204412834.1">
    <property type="nucleotide sequence ID" value="NZ_JAFBED010000001.1"/>
</dbReference>
<dbReference type="InterPro" id="IPR013325">
    <property type="entry name" value="RNA_pol_sigma_r2"/>
</dbReference>
<evidence type="ECO:0000256" key="4">
    <source>
        <dbReference type="ARBA" id="ARBA00023125"/>
    </source>
</evidence>
<dbReference type="CDD" id="cd06171">
    <property type="entry name" value="Sigma70_r4"/>
    <property type="match status" value="1"/>
</dbReference>
<evidence type="ECO:0000256" key="5">
    <source>
        <dbReference type="ARBA" id="ARBA00023163"/>
    </source>
</evidence>
<dbReference type="InterPro" id="IPR014284">
    <property type="entry name" value="RNA_pol_sigma-70_dom"/>
</dbReference>
<dbReference type="InterPro" id="IPR039425">
    <property type="entry name" value="RNA_pol_sigma-70-like"/>
</dbReference>
<dbReference type="Gene3D" id="1.10.10.10">
    <property type="entry name" value="Winged helix-like DNA-binding domain superfamily/Winged helix DNA-binding domain"/>
    <property type="match status" value="1"/>
</dbReference>
<dbReference type="Proteomes" id="UP000737402">
    <property type="component" value="Unassembled WGS sequence"/>
</dbReference>
<evidence type="ECO:0000256" key="3">
    <source>
        <dbReference type="ARBA" id="ARBA00023082"/>
    </source>
</evidence>
<protein>
    <submittedName>
        <fullName evidence="8">RNA polymerase sigma-70 factor (ECF subfamily)</fullName>
    </submittedName>
</protein>
<comment type="similarity">
    <text evidence="1">Belongs to the sigma-70 factor family. ECF subfamily.</text>
</comment>
<dbReference type="InterPro" id="IPR013324">
    <property type="entry name" value="RNA_pol_sigma_r3/r4-like"/>
</dbReference>
<name>A0ABS2NVA0_9BACI</name>
<dbReference type="Pfam" id="PF04542">
    <property type="entry name" value="Sigma70_r2"/>
    <property type="match status" value="1"/>
</dbReference>
<dbReference type="SUPFAM" id="SSF88946">
    <property type="entry name" value="Sigma2 domain of RNA polymerase sigma factors"/>
    <property type="match status" value="1"/>
</dbReference>
<evidence type="ECO:0000256" key="1">
    <source>
        <dbReference type="ARBA" id="ARBA00010641"/>
    </source>
</evidence>
<accession>A0ABS2NVA0</accession>
<keyword evidence="3" id="KW-0731">Sigma factor</keyword>
<keyword evidence="5" id="KW-0804">Transcription</keyword>
<organism evidence="8 9">
    <name type="scientific">Sutcliffiella tianshenii</name>
    <dbReference type="NCBI Taxonomy" id="1463404"/>
    <lineage>
        <taxon>Bacteria</taxon>
        <taxon>Bacillati</taxon>
        <taxon>Bacillota</taxon>
        <taxon>Bacilli</taxon>
        <taxon>Bacillales</taxon>
        <taxon>Bacillaceae</taxon>
        <taxon>Sutcliffiella</taxon>
    </lineage>
</organism>
<reference evidence="8 9" key="1">
    <citation type="submission" date="2021-01" db="EMBL/GenBank/DDBJ databases">
        <title>Genomic Encyclopedia of Type Strains, Phase IV (KMG-IV): sequencing the most valuable type-strain genomes for metagenomic binning, comparative biology and taxonomic classification.</title>
        <authorList>
            <person name="Goeker M."/>
        </authorList>
    </citation>
    <scope>NUCLEOTIDE SEQUENCE [LARGE SCALE GENOMIC DNA]</scope>
    <source>
        <strain evidence="8 9">DSM 25879</strain>
    </source>
</reference>
<dbReference type="PANTHER" id="PTHR43133">
    <property type="entry name" value="RNA POLYMERASE ECF-TYPE SIGMA FACTO"/>
    <property type="match status" value="1"/>
</dbReference>
<evidence type="ECO:0000313" key="9">
    <source>
        <dbReference type="Proteomes" id="UP000737402"/>
    </source>
</evidence>
<evidence type="ECO:0000259" key="6">
    <source>
        <dbReference type="Pfam" id="PF04542"/>
    </source>
</evidence>
<dbReference type="Gene3D" id="1.10.1740.10">
    <property type="match status" value="1"/>
</dbReference>
<dbReference type="InterPro" id="IPR013249">
    <property type="entry name" value="RNA_pol_sigma70_r4_t2"/>
</dbReference>
<keyword evidence="2" id="KW-0805">Transcription regulation</keyword>
<dbReference type="InterPro" id="IPR007627">
    <property type="entry name" value="RNA_pol_sigma70_r2"/>
</dbReference>
<keyword evidence="4" id="KW-0238">DNA-binding</keyword>
<dbReference type="EMBL" id="JAFBED010000001">
    <property type="protein sequence ID" value="MBM7618532.1"/>
    <property type="molecule type" value="Genomic_DNA"/>
</dbReference>
<dbReference type="PANTHER" id="PTHR43133:SF52">
    <property type="entry name" value="ECF RNA POLYMERASE SIGMA FACTOR SIGL"/>
    <property type="match status" value="1"/>
</dbReference>
<dbReference type="SUPFAM" id="SSF88659">
    <property type="entry name" value="Sigma3 and sigma4 domains of RNA polymerase sigma factors"/>
    <property type="match status" value="1"/>
</dbReference>
<keyword evidence="9" id="KW-1185">Reference proteome</keyword>
<feature type="domain" description="RNA polymerase sigma factor 70 region 4 type 2" evidence="7">
    <location>
        <begin position="111"/>
        <end position="162"/>
    </location>
</feature>
<dbReference type="NCBIfam" id="TIGR02937">
    <property type="entry name" value="sigma70-ECF"/>
    <property type="match status" value="1"/>
</dbReference>
<evidence type="ECO:0000259" key="7">
    <source>
        <dbReference type="Pfam" id="PF08281"/>
    </source>
</evidence>
<sequence>MGDGNRAEEQIRDWYERYSSEIFRYIFVAIGDRQQARDLMQETFIKAFKSIDSYRGDASPRTWLHRIARNETIDYQRKKRPLTYVLENFAPIKSNRPTPQEIIELGEEMGQLYENLTELKKEYREVIILRKVKEFSTRETASILGWKESKVKTVLHRGIEELRKRMGKEESEYGTFKQSN</sequence>
<proteinExistence type="inferred from homology"/>
<evidence type="ECO:0000313" key="8">
    <source>
        <dbReference type="EMBL" id="MBM7618532.1"/>
    </source>
</evidence>
<comment type="caution">
    <text evidence="8">The sequence shown here is derived from an EMBL/GenBank/DDBJ whole genome shotgun (WGS) entry which is preliminary data.</text>
</comment>
<evidence type="ECO:0000256" key="2">
    <source>
        <dbReference type="ARBA" id="ARBA00023015"/>
    </source>
</evidence>
<feature type="domain" description="RNA polymerase sigma-70 region 2" evidence="6">
    <location>
        <begin position="15"/>
        <end position="80"/>
    </location>
</feature>
<dbReference type="InterPro" id="IPR036388">
    <property type="entry name" value="WH-like_DNA-bd_sf"/>
</dbReference>
<dbReference type="Pfam" id="PF08281">
    <property type="entry name" value="Sigma70_r4_2"/>
    <property type="match status" value="1"/>
</dbReference>